<evidence type="ECO:0000313" key="1">
    <source>
        <dbReference type="EMBL" id="KAE8974830.1"/>
    </source>
</evidence>
<dbReference type="EMBL" id="QXFU01003507">
    <property type="protein sequence ID" value="KAE8974830.1"/>
    <property type="molecule type" value="Genomic_DNA"/>
</dbReference>
<evidence type="ECO:0000313" key="4">
    <source>
        <dbReference type="Proteomes" id="UP000434957"/>
    </source>
</evidence>
<reference evidence="1 5" key="1">
    <citation type="submission" date="2018-09" db="EMBL/GenBank/DDBJ databases">
        <title>Genomic investigation of the strawberry pathogen Phytophthora fragariae indicates pathogenicity is determined by transcriptional variation in three key races.</title>
        <authorList>
            <person name="Adams T.M."/>
            <person name="Armitage A.D."/>
            <person name="Sobczyk M.K."/>
            <person name="Bates H.J."/>
            <person name="Dunwell J.M."/>
            <person name="Nellist C.F."/>
            <person name="Harrison R.J."/>
        </authorList>
    </citation>
    <scope>NUCLEOTIDE SEQUENCE [LARGE SCALE GENOMIC DNA]</scope>
    <source>
        <strain evidence="1 5">SCRP324</strain>
        <strain evidence="2 4">SCRP333</strain>
    </source>
</reference>
<dbReference type="Proteomes" id="UP000434957">
    <property type="component" value="Unassembled WGS sequence"/>
</dbReference>
<dbReference type="EMBL" id="QXFT01004280">
    <property type="protein sequence ID" value="KAE9278980.1"/>
    <property type="molecule type" value="Genomic_DNA"/>
</dbReference>
<sequence>MPSEPLYAMGPMDEVAWPTVAEPFLETASFKFGKNARAMRKGPPREP</sequence>
<evidence type="ECO:0000313" key="2">
    <source>
        <dbReference type="EMBL" id="KAE9278980.1"/>
    </source>
</evidence>
<evidence type="ECO:0000313" key="3">
    <source>
        <dbReference type="EMBL" id="KAE9332321.1"/>
    </source>
</evidence>
<accession>A0A6A3HXX4</accession>
<proteinExistence type="predicted"/>
<comment type="caution">
    <text evidence="1">The sequence shown here is derived from an EMBL/GenBank/DDBJ whole genome shotgun (WGS) entry which is preliminary data.</text>
</comment>
<protein>
    <submittedName>
        <fullName evidence="1">Uncharacterized protein</fullName>
    </submittedName>
</protein>
<gene>
    <name evidence="1" type="ORF">PR002_g25786</name>
    <name evidence="3" type="ORF">PR003_g14571</name>
    <name evidence="2" type="ORF">PR003_g28361</name>
</gene>
<evidence type="ECO:0000313" key="5">
    <source>
        <dbReference type="Proteomes" id="UP000435112"/>
    </source>
</evidence>
<dbReference type="EMBL" id="QXFT01000971">
    <property type="protein sequence ID" value="KAE9332321.1"/>
    <property type="molecule type" value="Genomic_DNA"/>
</dbReference>
<organism evidence="1 5">
    <name type="scientific">Phytophthora rubi</name>
    <dbReference type="NCBI Taxonomy" id="129364"/>
    <lineage>
        <taxon>Eukaryota</taxon>
        <taxon>Sar</taxon>
        <taxon>Stramenopiles</taxon>
        <taxon>Oomycota</taxon>
        <taxon>Peronosporomycetes</taxon>
        <taxon>Peronosporales</taxon>
        <taxon>Peronosporaceae</taxon>
        <taxon>Phytophthora</taxon>
    </lineage>
</organism>
<dbReference type="Proteomes" id="UP000435112">
    <property type="component" value="Unassembled WGS sequence"/>
</dbReference>
<name>A0A6A3HXX4_9STRA</name>
<dbReference type="AlphaFoldDB" id="A0A6A3HXX4"/>
<keyword evidence="4" id="KW-1185">Reference proteome</keyword>